<dbReference type="STRING" id="207949.RED65_09774"/>
<dbReference type="Pfam" id="PF14300">
    <property type="entry name" value="DMP19"/>
    <property type="match status" value="1"/>
</dbReference>
<evidence type="ECO:0000259" key="1">
    <source>
        <dbReference type="Pfam" id="PF14300"/>
    </source>
</evidence>
<dbReference type="Gene3D" id="1.20.1420.60">
    <property type="match status" value="1"/>
</dbReference>
<gene>
    <name evidence="2" type="ORF">RED65_09774</name>
</gene>
<dbReference type="OrthoDB" id="2216871at2"/>
<dbReference type="Proteomes" id="UP000004263">
    <property type="component" value="Unassembled WGS sequence"/>
</dbReference>
<dbReference type="RefSeq" id="WP_007017092.1">
    <property type="nucleotide sequence ID" value="NZ_CH724113.1"/>
</dbReference>
<feature type="domain" description="DNA mimic protein DMP19 C-terminal" evidence="1">
    <location>
        <begin position="47"/>
        <end position="159"/>
    </location>
</feature>
<proteinExistence type="predicted"/>
<protein>
    <recommendedName>
        <fullName evidence="1">DNA mimic protein DMP19 C-terminal domain-containing protein</fullName>
    </recommendedName>
</protein>
<dbReference type="InterPro" id="IPR025402">
    <property type="entry name" value="DMP19_C"/>
</dbReference>
<accession>Q1N6C1</accession>
<reference evidence="2 3" key="1">
    <citation type="submission" date="2006-03" db="EMBL/GenBank/DDBJ databases">
        <authorList>
            <person name="Pinhassi J."/>
            <person name="Pedros-Alio C."/>
            <person name="Ferriera S."/>
            <person name="Johnson J."/>
            <person name="Kravitz S."/>
            <person name="Halpern A."/>
            <person name="Remington K."/>
            <person name="Beeson K."/>
            <person name="Tran B."/>
            <person name="Rogers Y.-H."/>
            <person name="Friedman R."/>
            <person name="Venter J.C."/>
        </authorList>
    </citation>
    <scope>NUCLEOTIDE SEQUENCE [LARGE SCALE GENOMIC DNA]</scope>
    <source>
        <strain evidence="2 3">RED65</strain>
    </source>
</reference>
<name>Q1N6C1_9GAMM</name>
<dbReference type="HOGENOM" id="CLU_1568178_0_0_6"/>
<comment type="caution">
    <text evidence="2">The sequence shown here is derived from an EMBL/GenBank/DDBJ whole genome shotgun (WGS) entry which is preliminary data.</text>
</comment>
<evidence type="ECO:0000313" key="3">
    <source>
        <dbReference type="Proteomes" id="UP000004263"/>
    </source>
</evidence>
<sequence length="173" mass="19469">MKEGDLFLDRYDGQTVDDLINLQSTHRIDSIVLAFEASLDSRKEAGEKLTDAELVVLAIEAFEREVNNGGFSQFFYNSSVEYAPIIVNSLKSIGCDKLAELAQKSIDIVAVDVSNTEEVEDRMDPDDEVLEDVLGELDDIFYDIEEIPAYALFDFIKSNRKNIRLGDESIQFA</sequence>
<evidence type="ECO:0000313" key="2">
    <source>
        <dbReference type="EMBL" id="EAT13671.1"/>
    </source>
</evidence>
<dbReference type="AlphaFoldDB" id="Q1N6C1"/>
<dbReference type="EMBL" id="AAQH01000001">
    <property type="protein sequence ID" value="EAT13671.1"/>
    <property type="molecule type" value="Genomic_DNA"/>
</dbReference>
<keyword evidence="3" id="KW-1185">Reference proteome</keyword>
<organism evidence="2 3">
    <name type="scientific">Bermanella marisrubri</name>
    <dbReference type="NCBI Taxonomy" id="207949"/>
    <lineage>
        <taxon>Bacteria</taxon>
        <taxon>Pseudomonadati</taxon>
        <taxon>Pseudomonadota</taxon>
        <taxon>Gammaproteobacteria</taxon>
        <taxon>Oceanospirillales</taxon>
        <taxon>Oceanospirillaceae</taxon>
        <taxon>Bermanella</taxon>
    </lineage>
</organism>